<evidence type="ECO:0000313" key="4">
    <source>
        <dbReference type="EMBL" id="RAP75252.1"/>
    </source>
</evidence>
<dbReference type="SMART" id="SM00116">
    <property type="entry name" value="CBS"/>
    <property type="match status" value="2"/>
</dbReference>
<gene>
    <name evidence="4" type="ORF">DL346_17920</name>
</gene>
<keyword evidence="5" id="KW-1185">Reference proteome</keyword>
<keyword evidence="4" id="KW-0418">Kinase</keyword>
<evidence type="ECO:0000259" key="3">
    <source>
        <dbReference type="PROSITE" id="PS51371"/>
    </source>
</evidence>
<evidence type="ECO:0000256" key="2">
    <source>
        <dbReference type="PROSITE-ProRule" id="PRU00703"/>
    </source>
</evidence>
<dbReference type="InterPro" id="IPR036388">
    <property type="entry name" value="WH-like_DNA-bd_sf"/>
</dbReference>
<dbReference type="PANTHER" id="PTHR43080:SF2">
    <property type="entry name" value="CBS DOMAIN-CONTAINING PROTEIN"/>
    <property type="match status" value="1"/>
</dbReference>
<dbReference type="Gene3D" id="3.10.580.10">
    <property type="entry name" value="CBS-domain"/>
    <property type="match status" value="1"/>
</dbReference>
<dbReference type="Gene3D" id="1.10.10.10">
    <property type="entry name" value="Winged helix-like DNA-binding domain superfamily/Winged helix DNA-binding domain"/>
    <property type="match status" value="1"/>
</dbReference>
<dbReference type="InterPro" id="IPR046342">
    <property type="entry name" value="CBS_dom_sf"/>
</dbReference>
<dbReference type="Pfam" id="PF00571">
    <property type="entry name" value="CBS"/>
    <property type="match status" value="2"/>
</dbReference>
<dbReference type="InterPro" id="IPR000644">
    <property type="entry name" value="CBS_dom"/>
</dbReference>
<dbReference type="PROSITE" id="PS51371">
    <property type="entry name" value="CBS"/>
    <property type="match status" value="2"/>
</dbReference>
<dbReference type="AlphaFoldDB" id="A0A328TZP4"/>
<protein>
    <submittedName>
        <fullName evidence="4">Histidine kinase</fullName>
    </submittedName>
</protein>
<feature type="domain" description="CBS" evidence="3">
    <location>
        <begin position="146"/>
        <end position="213"/>
    </location>
</feature>
<dbReference type="EMBL" id="QLUW01000003">
    <property type="protein sequence ID" value="RAP75252.1"/>
    <property type="molecule type" value="Genomic_DNA"/>
</dbReference>
<dbReference type="InterPro" id="IPR013196">
    <property type="entry name" value="HTH_11"/>
</dbReference>
<dbReference type="SUPFAM" id="SSF46785">
    <property type="entry name" value="Winged helix' DNA-binding domain"/>
    <property type="match status" value="1"/>
</dbReference>
<dbReference type="CDD" id="cd04617">
    <property type="entry name" value="CBS_pair_CcpN"/>
    <property type="match status" value="1"/>
</dbReference>
<evidence type="ECO:0000256" key="1">
    <source>
        <dbReference type="ARBA" id="ARBA00023122"/>
    </source>
</evidence>
<dbReference type="InterPro" id="IPR036390">
    <property type="entry name" value="WH_DNA-bd_sf"/>
</dbReference>
<dbReference type="OrthoDB" id="9793615at2"/>
<keyword evidence="1 2" id="KW-0129">CBS domain</keyword>
<dbReference type="GO" id="GO:0016301">
    <property type="term" value="F:kinase activity"/>
    <property type="evidence" value="ECO:0007669"/>
    <property type="project" value="UniProtKB-KW"/>
</dbReference>
<dbReference type="InterPro" id="IPR051257">
    <property type="entry name" value="Diverse_CBS-Domain"/>
</dbReference>
<feature type="domain" description="CBS" evidence="3">
    <location>
        <begin position="81"/>
        <end position="138"/>
    </location>
</feature>
<sequence>MELSARQLDIIGLVRKRAPITGEQIAQILGVTRPSIRSDLALLVMLGVIDAKPKIGYFIGSRLLKEKSGISDIVQRPVKEVMGIPVALRGTATVNDAVVTLFLENVGSLIVVDPYGSLEGIVSRKDLLKVTLGNAQASNILLGMVMTRYPNIVTVSPEDTVSDAMRKMIMHEVDGLPVVQPFQSSEGPAKVEAVGRITKTTVMKLLFDAMANEG</sequence>
<evidence type="ECO:0000313" key="5">
    <source>
        <dbReference type="Proteomes" id="UP000249260"/>
    </source>
</evidence>
<comment type="caution">
    <text evidence="4">The sequence shown here is derived from an EMBL/GenBank/DDBJ whole genome shotgun (WGS) entry which is preliminary data.</text>
</comment>
<organism evidence="4 5">
    <name type="scientific">Paenibacillus montanisoli</name>
    <dbReference type="NCBI Taxonomy" id="2081970"/>
    <lineage>
        <taxon>Bacteria</taxon>
        <taxon>Bacillati</taxon>
        <taxon>Bacillota</taxon>
        <taxon>Bacilli</taxon>
        <taxon>Bacillales</taxon>
        <taxon>Paenibacillaceae</taxon>
        <taxon>Paenibacillus</taxon>
    </lineage>
</organism>
<dbReference type="PANTHER" id="PTHR43080">
    <property type="entry name" value="CBS DOMAIN-CONTAINING PROTEIN CBSX3, MITOCHONDRIAL"/>
    <property type="match status" value="1"/>
</dbReference>
<accession>A0A328TZP4</accession>
<keyword evidence="4" id="KW-0808">Transferase</keyword>
<dbReference type="Proteomes" id="UP000249260">
    <property type="component" value="Unassembled WGS sequence"/>
</dbReference>
<dbReference type="SUPFAM" id="SSF54631">
    <property type="entry name" value="CBS-domain pair"/>
    <property type="match status" value="1"/>
</dbReference>
<proteinExistence type="predicted"/>
<reference evidence="4 5" key="1">
    <citation type="submission" date="2018-06" db="EMBL/GenBank/DDBJ databases">
        <title>Paenibacillus montanisoli sp. nov., isolated from mountain area soil.</title>
        <authorList>
            <person name="Wu M."/>
        </authorList>
    </citation>
    <scope>NUCLEOTIDE SEQUENCE [LARGE SCALE GENOMIC DNA]</scope>
    <source>
        <strain evidence="4 5">RA17</strain>
    </source>
</reference>
<name>A0A328TZP4_9BACL</name>
<dbReference type="Pfam" id="PF08279">
    <property type="entry name" value="HTH_11"/>
    <property type="match status" value="1"/>
</dbReference>